<evidence type="ECO:0000313" key="1">
    <source>
        <dbReference type="EMBL" id="WVX80677.1"/>
    </source>
</evidence>
<name>A0ABZ2CFC3_9BACI</name>
<organism evidence="1 2">
    <name type="scientific">Niallia oryzisoli</name>
    <dbReference type="NCBI Taxonomy" id="1737571"/>
    <lineage>
        <taxon>Bacteria</taxon>
        <taxon>Bacillati</taxon>
        <taxon>Bacillota</taxon>
        <taxon>Bacilli</taxon>
        <taxon>Bacillales</taxon>
        <taxon>Bacillaceae</taxon>
        <taxon>Niallia</taxon>
    </lineage>
</organism>
<gene>
    <name evidence="1" type="ORF">R4Z09_26110</name>
</gene>
<protein>
    <submittedName>
        <fullName evidence="1">Uncharacterized protein</fullName>
    </submittedName>
</protein>
<proteinExistence type="predicted"/>
<keyword evidence="2" id="KW-1185">Reference proteome</keyword>
<accession>A0ABZ2CFC3</accession>
<evidence type="ECO:0000313" key="2">
    <source>
        <dbReference type="Proteomes" id="UP001357223"/>
    </source>
</evidence>
<dbReference type="Proteomes" id="UP001357223">
    <property type="component" value="Chromosome"/>
</dbReference>
<dbReference type="RefSeq" id="WP_338449608.1">
    <property type="nucleotide sequence ID" value="NZ_CP137640.1"/>
</dbReference>
<dbReference type="EMBL" id="CP137640">
    <property type="protein sequence ID" value="WVX80677.1"/>
    <property type="molecule type" value="Genomic_DNA"/>
</dbReference>
<reference evidence="1 2" key="1">
    <citation type="submission" date="2023-10" db="EMBL/GenBank/DDBJ databases">
        <title>Niallia locisalis sp.nov. isolated from a salt pond sample.</title>
        <authorList>
            <person name="Li X.-J."/>
            <person name="Dong L."/>
        </authorList>
    </citation>
    <scope>NUCLEOTIDE SEQUENCE [LARGE SCALE GENOMIC DNA]</scope>
    <source>
        <strain evidence="1 2">DSM 29761</strain>
    </source>
</reference>
<sequence>MKNGKGSRIVSRWMLDYVTVTAENSYKYRSTLVYGQYLKGKDEDLVDISKGLNDSLRQLIV</sequence>